<dbReference type="EMBL" id="JAILSO010000006">
    <property type="protein sequence ID" value="MDE1477180.1"/>
    <property type="molecule type" value="Genomic_DNA"/>
</dbReference>
<dbReference type="Pfam" id="PF07254">
    <property type="entry name" value="Cpta_toxin"/>
    <property type="match status" value="1"/>
</dbReference>
<dbReference type="InterPro" id="IPR009883">
    <property type="entry name" value="YgfX"/>
</dbReference>
<dbReference type="RefSeq" id="WP_274711553.1">
    <property type="nucleotide sequence ID" value="NZ_JAILSO010000006.1"/>
</dbReference>
<evidence type="ECO:0000313" key="3">
    <source>
        <dbReference type="Proteomes" id="UP001222434"/>
    </source>
</evidence>
<comment type="caution">
    <text evidence="2">The sequence shown here is derived from an EMBL/GenBank/DDBJ whole genome shotgun (WGS) entry which is preliminary data.</text>
</comment>
<feature type="transmembrane region" description="Helical" evidence="1">
    <location>
        <begin position="39"/>
        <end position="56"/>
    </location>
</feature>
<name>A0AAJ1J4Q0_XENBV</name>
<feature type="transmembrane region" description="Helical" evidence="1">
    <location>
        <begin position="16"/>
        <end position="33"/>
    </location>
</feature>
<gene>
    <name evidence="2" type="ORF">KKJ01_02705</name>
</gene>
<reference evidence="2" key="1">
    <citation type="submission" date="2021-08" db="EMBL/GenBank/DDBJ databases">
        <authorList>
            <person name="Papudeshi B."/>
            <person name="Bashey-Visser F."/>
        </authorList>
    </citation>
    <scope>NUCLEOTIDE SEQUENCE</scope>
    <source>
        <strain evidence="2">MC_266_E_2016</strain>
    </source>
</reference>
<evidence type="ECO:0000256" key="1">
    <source>
        <dbReference type="SAM" id="Phobius"/>
    </source>
</evidence>
<keyword evidence="1" id="KW-1133">Transmembrane helix</keyword>
<keyword evidence="1" id="KW-0812">Transmembrane</keyword>
<dbReference type="AlphaFoldDB" id="A0AAJ1J4Q0"/>
<evidence type="ECO:0000313" key="2">
    <source>
        <dbReference type="EMBL" id="MDE1477180.1"/>
    </source>
</evidence>
<accession>A0AAJ1J4Q0</accession>
<keyword evidence="1" id="KW-0472">Membrane</keyword>
<organism evidence="2 3">
    <name type="scientific">Xenorhabdus bovienii</name>
    <name type="common">Xenorhabdus nematophila subsp. bovienii</name>
    <dbReference type="NCBI Taxonomy" id="40576"/>
    <lineage>
        <taxon>Bacteria</taxon>
        <taxon>Pseudomonadati</taxon>
        <taxon>Pseudomonadota</taxon>
        <taxon>Gammaproteobacteria</taxon>
        <taxon>Enterobacterales</taxon>
        <taxon>Morganellaceae</taxon>
        <taxon>Xenorhabdus</taxon>
    </lineage>
</organism>
<reference evidence="2" key="2">
    <citation type="journal article" date="2022" name="J. Evol. Biol.">
        <title>Pre- and post-association barriers to host switching in sympatric mutualists.</title>
        <authorList>
            <person name="Dinges Z.M."/>
            <person name="Phillips R.K."/>
            <person name="Lively C.M."/>
            <person name="Bashey F."/>
        </authorList>
    </citation>
    <scope>NUCLEOTIDE SEQUENCE</scope>
    <source>
        <strain evidence="2">MC_266_E_2016</strain>
    </source>
</reference>
<protein>
    <submittedName>
        <fullName evidence="2">Protein YgfX</fullName>
    </submittedName>
</protein>
<proteinExistence type="predicted"/>
<sequence length="141" mass="16593">MALWHCELKVSRHSRLFSSGVHGVIMLAALLAPWPANGFYLWLPLFVIIMASWVLSQTNIRRCQGRLALFSGQKMHWQKAAWKLTRPPWLSRYGMVITLHAFDKTESIRHRSLIRLWVASDSMPPKMWRHLNQLMRQYPDI</sequence>
<dbReference type="Proteomes" id="UP001222434">
    <property type="component" value="Unassembled WGS sequence"/>
</dbReference>